<dbReference type="RefSeq" id="WP_154739854.1">
    <property type="nucleotide sequence ID" value="NZ_WMBQ01000002.1"/>
</dbReference>
<evidence type="ECO:0000313" key="2">
    <source>
        <dbReference type="EMBL" id="MTD95293.1"/>
    </source>
</evidence>
<keyword evidence="1" id="KW-0472">Membrane</keyword>
<feature type="transmembrane region" description="Helical" evidence="1">
    <location>
        <begin position="103"/>
        <end position="122"/>
    </location>
</feature>
<reference evidence="2 3" key="1">
    <citation type="submission" date="2019-11" db="EMBL/GenBank/DDBJ databases">
        <title>Identification of a novel strain.</title>
        <authorList>
            <person name="Xu Q."/>
            <person name="Wang G."/>
        </authorList>
    </citation>
    <scope>NUCLEOTIDE SEQUENCE [LARGE SCALE GENOMIC DNA]</scope>
    <source>
        <strain evidence="3">xq</strain>
    </source>
</reference>
<keyword evidence="1" id="KW-1133">Transmembrane helix</keyword>
<evidence type="ECO:0000313" key="3">
    <source>
        <dbReference type="Proteomes" id="UP000440694"/>
    </source>
</evidence>
<proteinExistence type="predicted"/>
<gene>
    <name evidence="2" type="ORF">GIW81_13220</name>
</gene>
<keyword evidence="3" id="KW-1185">Reference proteome</keyword>
<organism evidence="2 3">
    <name type="scientific">Hyphomicrobium album</name>
    <dbReference type="NCBI Taxonomy" id="2665159"/>
    <lineage>
        <taxon>Bacteria</taxon>
        <taxon>Pseudomonadati</taxon>
        <taxon>Pseudomonadota</taxon>
        <taxon>Alphaproteobacteria</taxon>
        <taxon>Hyphomicrobiales</taxon>
        <taxon>Hyphomicrobiaceae</taxon>
        <taxon>Hyphomicrobium</taxon>
    </lineage>
</organism>
<accession>A0A6I3KLM1</accession>
<dbReference type="Proteomes" id="UP000440694">
    <property type="component" value="Unassembled WGS sequence"/>
</dbReference>
<feature type="transmembrane region" description="Helical" evidence="1">
    <location>
        <begin position="48"/>
        <end position="67"/>
    </location>
</feature>
<name>A0A6I3KLM1_9HYPH</name>
<protein>
    <submittedName>
        <fullName evidence="2">Uncharacterized protein</fullName>
    </submittedName>
</protein>
<dbReference type="EMBL" id="WMBQ01000002">
    <property type="protein sequence ID" value="MTD95293.1"/>
    <property type="molecule type" value="Genomic_DNA"/>
</dbReference>
<feature type="transmembrane region" description="Helical" evidence="1">
    <location>
        <begin position="79"/>
        <end position="97"/>
    </location>
</feature>
<dbReference type="AlphaFoldDB" id="A0A6I3KLM1"/>
<keyword evidence="1" id="KW-0812">Transmembrane</keyword>
<comment type="caution">
    <text evidence="2">The sequence shown here is derived from an EMBL/GenBank/DDBJ whole genome shotgun (WGS) entry which is preliminary data.</text>
</comment>
<evidence type="ECO:0000256" key="1">
    <source>
        <dbReference type="SAM" id="Phobius"/>
    </source>
</evidence>
<sequence>MSLRSIPSIVLAFILYNAIVFVSGTTEVLNNALFELPMLSGGTWRFEVGDLIILVTLFLLFAELIKATYTSTSSLVDHGLSMVVFVACLVEFLLAPLAATSTFFLVMVATAIDVVAGFTIGIRVARRDLAIGGGID</sequence>